<comment type="caution">
    <text evidence="3">The sequence shown here is derived from an EMBL/GenBank/DDBJ whole genome shotgun (WGS) entry which is preliminary data.</text>
</comment>
<evidence type="ECO:0000259" key="2">
    <source>
        <dbReference type="Pfam" id="PF07790"/>
    </source>
</evidence>
<dbReference type="RefSeq" id="WP_124197566.1">
    <property type="nucleotide sequence ID" value="NZ_REGA01000029.1"/>
</dbReference>
<dbReference type="NCBIfam" id="TIGR02537">
    <property type="entry name" value="arch_flag_Nterm"/>
    <property type="match status" value="1"/>
</dbReference>
<gene>
    <name evidence="3" type="ORF">EA473_21345</name>
</gene>
<proteinExistence type="predicted"/>
<dbReference type="Pfam" id="PF07790">
    <property type="entry name" value="Pilin_N"/>
    <property type="match status" value="1"/>
</dbReference>
<dbReference type="OrthoDB" id="178148at2157"/>
<feature type="domain" description="Archaeal Type IV pilin N-terminal" evidence="2">
    <location>
        <begin position="14"/>
        <end position="69"/>
    </location>
</feature>
<dbReference type="Proteomes" id="UP000282323">
    <property type="component" value="Unassembled WGS sequence"/>
</dbReference>
<name>A0A3N6P4R1_NATCH</name>
<keyword evidence="1" id="KW-1133">Transmembrane helix</keyword>
<sequence>MDVKTKYVEADDLRAVSPVIGVILMVAITVILAAVIAAFVMDLGGSIGQEAQAGVSITVDDEAEEVRVSVTSLGNADHVNLTTGAVDDELTWENADTDLLTVGDVTRLAYEDGGGGSLEESGTLAAVAVINASDTETMVASEDWDFIVTTGTIYTLIAQLSCDQVCIDFQWLL</sequence>
<evidence type="ECO:0000256" key="1">
    <source>
        <dbReference type="SAM" id="Phobius"/>
    </source>
</evidence>
<evidence type="ECO:0000313" key="3">
    <source>
        <dbReference type="EMBL" id="RQG90415.1"/>
    </source>
</evidence>
<feature type="transmembrane region" description="Helical" evidence="1">
    <location>
        <begin position="20"/>
        <end position="40"/>
    </location>
</feature>
<reference evidence="3 4" key="1">
    <citation type="submission" date="2018-10" db="EMBL/GenBank/DDBJ databases">
        <title>Natrarchaeobius chitinivorans gen. nov., sp. nov., and Natrarchaeobius haloalkaliphilus sp. nov., alkaliphilic, chitin-utilizing haloarchaea from hypersaline alkaline lakes.</title>
        <authorList>
            <person name="Sorokin D.Y."/>
            <person name="Elcheninov A.G."/>
            <person name="Kostrikina N.A."/>
            <person name="Bale N.J."/>
            <person name="Sinninghe Damste J.S."/>
            <person name="Khijniak T.V."/>
            <person name="Kublanov I.V."/>
            <person name="Toshchakov S.V."/>
        </authorList>
    </citation>
    <scope>NUCLEOTIDE SEQUENCE [LARGE SCALE GENOMIC DNA]</scope>
    <source>
        <strain evidence="3 4">AArcht4T</strain>
    </source>
</reference>
<organism evidence="3 4">
    <name type="scientific">Natrarchaeobius chitinivorans</name>
    <dbReference type="NCBI Taxonomy" id="1679083"/>
    <lineage>
        <taxon>Archaea</taxon>
        <taxon>Methanobacteriati</taxon>
        <taxon>Methanobacteriota</taxon>
        <taxon>Stenosarchaea group</taxon>
        <taxon>Halobacteria</taxon>
        <taxon>Halobacteriales</taxon>
        <taxon>Natrialbaceae</taxon>
        <taxon>Natrarchaeobius</taxon>
    </lineage>
</organism>
<dbReference type="EMBL" id="REGA01000029">
    <property type="protein sequence ID" value="RQG90415.1"/>
    <property type="molecule type" value="Genomic_DNA"/>
</dbReference>
<dbReference type="InterPro" id="IPR013373">
    <property type="entry name" value="Flagellin/pilin_N_arc"/>
</dbReference>
<dbReference type="InterPro" id="IPR012859">
    <property type="entry name" value="Pilin_N_archaeal"/>
</dbReference>
<keyword evidence="1" id="KW-0812">Transmembrane</keyword>
<keyword evidence="1" id="KW-0472">Membrane</keyword>
<accession>A0A3N6P4R1</accession>
<protein>
    <submittedName>
        <fullName evidence="3">Type IV pilin</fullName>
    </submittedName>
</protein>
<dbReference type="AlphaFoldDB" id="A0A3N6P4R1"/>
<evidence type="ECO:0000313" key="4">
    <source>
        <dbReference type="Proteomes" id="UP000282323"/>
    </source>
</evidence>
<keyword evidence="4" id="KW-1185">Reference proteome</keyword>